<accession>A0ABN8ZIF9</accession>
<evidence type="ECO:0000313" key="3">
    <source>
        <dbReference type="Proteomes" id="UP001176941"/>
    </source>
</evidence>
<dbReference type="EMBL" id="OX459968">
    <property type="protein sequence ID" value="CAI9171976.1"/>
    <property type="molecule type" value="Genomic_DNA"/>
</dbReference>
<gene>
    <name evidence="2" type="ORF">MRATA1EN1_LOCUS20938</name>
</gene>
<feature type="region of interest" description="Disordered" evidence="1">
    <location>
        <begin position="150"/>
        <end position="215"/>
    </location>
</feature>
<evidence type="ECO:0000313" key="2">
    <source>
        <dbReference type="EMBL" id="CAI9171976.1"/>
    </source>
</evidence>
<reference evidence="2" key="1">
    <citation type="submission" date="2023-04" db="EMBL/GenBank/DDBJ databases">
        <authorList>
            <consortium name="ELIXIR-Norway"/>
        </authorList>
    </citation>
    <scope>NUCLEOTIDE SEQUENCE [LARGE SCALE GENOMIC DNA]</scope>
</reference>
<feature type="region of interest" description="Disordered" evidence="1">
    <location>
        <begin position="1"/>
        <end position="58"/>
    </location>
</feature>
<name>A0ABN8ZIF9_RANTA</name>
<sequence>MSSECSGQARSWTSRRETPSAHTLAAPASRAQVPRGWAGLGPEIRRPPGIGGRAGHPGGCRCLGKLMRDRGAAPVGRQADRLQTSLHRRSQTQPLFPEPRRPQPHSHSICSVSAQRDLGPRPALLSPAPAVGCAVASSPRCPLPGCLPHFPRASRGPALAPRDPRGAVRAERRRGRGLAQDAPGLAAGSKGWGQSRRKQRARNPAAVPARSLSLH</sequence>
<keyword evidence="3" id="KW-1185">Reference proteome</keyword>
<protein>
    <submittedName>
        <fullName evidence="2">Uncharacterized protein</fullName>
    </submittedName>
</protein>
<feature type="region of interest" description="Disordered" evidence="1">
    <location>
        <begin position="70"/>
        <end position="110"/>
    </location>
</feature>
<evidence type="ECO:0000256" key="1">
    <source>
        <dbReference type="SAM" id="MobiDB-lite"/>
    </source>
</evidence>
<dbReference type="Proteomes" id="UP001176941">
    <property type="component" value="Chromosome 32"/>
</dbReference>
<organism evidence="2 3">
    <name type="scientific">Rangifer tarandus platyrhynchus</name>
    <name type="common">Svalbard reindeer</name>
    <dbReference type="NCBI Taxonomy" id="3082113"/>
    <lineage>
        <taxon>Eukaryota</taxon>
        <taxon>Metazoa</taxon>
        <taxon>Chordata</taxon>
        <taxon>Craniata</taxon>
        <taxon>Vertebrata</taxon>
        <taxon>Euteleostomi</taxon>
        <taxon>Mammalia</taxon>
        <taxon>Eutheria</taxon>
        <taxon>Laurasiatheria</taxon>
        <taxon>Artiodactyla</taxon>
        <taxon>Ruminantia</taxon>
        <taxon>Pecora</taxon>
        <taxon>Cervidae</taxon>
        <taxon>Odocoileinae</taxon>
        <taxon>Rangifer</taxon>
    </lineage>
</organism>
<proteinExistence type="predicted"/>
<feature type="compositionally biased region" description="Polar residues" evidence="1">
    <location>
        <begin position="1"/>
        <end position="12"/>
    </location>
</feature>
<feature type="compositionally biased region" description="Gly residues" evidence="1">
    <location>
        <begin position="49"/>
        <end position="58"/>
    </location>
</feature>